<dbReference type="STRING" id="60547.GCA_000751215_01301"/>
<organism evidence="2 3">
    <name type="scientific">Caballeronia glathei</name>
    <dbReference type="NCBI Taxonomy" id="60547"/>
    <lineage>
        <taxon>Bacteria</taxon>
        <taxon>Pseudomonadati</taxon>
        <taxon>Pseudomonadota</taxon>
        <taxon>Betaproteobacteria</taxon>
        <taxon>Burkholderiales</taxon>
        <taxon>Burkholderiaceae</taxon>
        <taxon>Caballeronia</taxon>
    </lineage>
</organism>
<dbReference type="RefSeq" id="WP_035927531.1">
    <property type="nucleotide sequence ID" value="NZ_CADFFX010000007.1"/>
</dbReference>
<reference evidence="2 3" key="1">
    <citation type="submission" date="2014-03" db="EMBL/GenBank/DDBJ databases">
        <title>Draft Genome Sequences of Four Burkholderia Strains.</title>
        <authorList>
            <person name="Liu X.Y."/>
            <person name="Li C.X."/>
            <person name="Xu J.H."/>
        </authorList>
    </citation>
    <scope>NUCLEOTIDE SEQUENCE [LARGE SCALE GENOMIC DNA]</scope>
    <source>
        <strain evidence="2 3">DSM 50014</strain>
    </source>
</reference>
<dbReference type="Proteomes" id="UP000027466">
    <property type="component" value="Unassembled WGS sequence"/>
</dbReference>
<evidence type="ECO:0000313" key="2">
    <source>
        <dbReference type="EMBL" id="KDR42883.1"/>
    </source>
</evidence>
<name>A0A069PQ93_9BURK</name>
<feature type="compositionally biased region" description="Low complexity" evidence="1">
    <location>
        <begin position="30"/>
        <end position="40"/>
    </location>
</feature>
<dbReference type="InterPro" id="IPR049708">
    <property type="entry name" value="PP0621-like"/>
</dbReference>
<comment type="caution">
    <text evidence="2">The sequence shown here is derived from an EMBL/GenBank/DDBJ whole genome shotgun (WGS) entry which is preliminary data.</text>
</comment>
<sequence length="112" mass="11822">MRQILLLIFLFFASQWLFRKLRRANERAQAEAQGARTAGGASNGGRSGGNGAGNGAGTAGRGAPQLADPLVRCVECGVHTPRSESLVVAGQRFCCADHAHRHAARPTGRDAR</sequence>
<keyword evidence="3" id="KW-1185">Reference proteome</keyword>
<dbReference type="EMBL" id="JFHC01000012">
    <property type="protein sequence ID" value="KDR42883.1"/>
    <property type="molecule type" value="Genomic_DNA"/>
</dbReference>
<dbReference type="AlphaFoldDB" id="A0A069PQ93"/>
<evidence type="ECO:0000313" key="3">
    <source>
        <dbReference type="Proteomes" id="UP000027466"/>
    </source>
</evidence>
<feature type="compositionally biased region" description="Gly residues" evidence="1">
    <location>
        <begin position="41"/>
        <end position="60"/>
    </location>
</feature>
<protein>
    <submittedName>
        <fullName evidence="2">Pyrimidine deaminase</fullName>
    </submittedName>
</protein>
<dbReference type="NCBIfam" id="NF041023">
    <property type="entry name" value="PP0621_fam"/>
    <property type="match status" value="1"/>
</dbReference>
<accession>A0A069PQ93</accession>
<feature type="region of interest" description="Disordered" evidence="1">
    <location>
        <begin position="28"/>
        <end position="63"/>
    </location>
</feature>
<proteinExistence type="predicted"/>
<gene>
    <name evidence="2" type="ORF">BG61_05275</name>
</gene>
<evidence type="ECO:0000256" key="1">
    <source>
        <dbReference type="SAM" id="MobiDB-lite"/>
    </source>
</evidence>